<dbReference type="SUPFAM" id="SSF54523">
    <property type="entry name" value="Pili subunits"/>
    <property type="match status" value="1"/>
</dbReference>
<evidence type="ECO:0000313" key="3">
    <source>
        <dbReference type="Proteomes" id="UP001216907"/>
    </source>
</evidence>
<dbReference type="Proteomes" id="UP001216907">
    <property type="component" value="Unassembled WGS sequence"/>
</dbReference>
<dbReference type="EMBL" id="JARRAG010000002">
    <property type="protein sequence ID" value="MDG3006946.1"/>
    <property type="molecule type" value="Genomic_DNA"/>
</dbReference>
<comment type="caution">
    <text evidence="2">The sequence shown here is derived from an EMBL/GenBank/DDBJ whole genome shotgun (WGS) entry which is preliminary data.</text>
</comment>
<feature type="domain" description="DUF1559" evidence="1">
    <location>
        <begin position="36"/>
        <end position="343"/>
    </location>
</feature>
<keyword evidence="3" id="KW-1185">Reference proteome</keyword>
<dbReference type="InterPro" id="IPR045584">
    <property type="entry name" value="Pilin-like"/>
</dbReference>
<name>A0ABT6FH83_9BACT</name>
<dbReference type="InterPro" id="IPR011453">
    <property type="entry name" value="DUF1559"/>
</dbReference>
<dbReference type="PANTHER" id="PTHR30093">
    <property type="entry name" value="GENERAL SECRETION PATHWAY PROTEIN G"/>
    <property type="match status" value="1"/>
</dbReference>
<protein>
    <submittedName>
        <fullName evidence="2">DUF1559 domain-containing protein</fullName>
    </submittedName>
</protein>
<sequence length="365" mass="38129">MRTPALRRRSGFTLIELLVVIAIIAVLIALLLPAVQAAREAARRAQCVNNLKQIGLGLHNYVSQQNSFPPLCGNMWLPGSPASPGWGNWPLGWAASLMPNMEQQVLANAANYSFGADQPENYQTVCRARVATFICPSESLGAGPWLSSSWTNYCANVGGPASMGSWSGIIVPMREEAGKTGVGTNYPTNCGTIGIQSVTDGTSNTVAFSERLIGLPGDAVVTVGSANAKRVTFGPVPTVTADTGGLVQAQAFVSACRSLPATTTTAGTVNNSWIAGAVWAGSHANTLRFNTYSHVNTPNGLSCMAENYPPGQAIDAMTVGGNHPGGVNACMADGSVRFFKDSISIPTWWAVGTRSGGEVVSSDSY</sequence>
<accession>A0ABT6FH83</accession>
<dbReference type="RefSeq" id="WP_277863237.1">
    <property type="nucleotide sequence ID" value="NZ_JARRAG010000002.1"/>
</dbReference>
<dbReference type="PANTHER" id="PTHR30093:SF2">
    <property type="entry name" value="TYPE II SECRETION SYSTEM PROTEIN H"/>
    <property type="match status" value="1"/>
</dbReference>
<reference evidence="2 3" key="1">
    <citation type="submission" date="2023-03" db="EMBL/GenBank/DDBJ databases">
        <title>Paludisphaera mucosa sp. nov. a novel planctomycete from northern fen.</title>
        <authorList>
            <person name="Ivanova A."/>
        </authorList>
    </citation>
    <scope>NUCLEOTIDE SEQUENCE [LARGE SCALE GENOMIC DNA]</scope>
    <source>
        <strain evidence="2 3">Pla2</strain>
    </source>
</reference>
<dbReference type="Gene3D" id="3.30.700.10">
    <property type="entry name" value="Glycoprotein, Type 4 Pilin"/>
    <property type="match status" value="1"/>
</dbReference>
<dbReference type="NCBIfam" id="TIGR04294">
    <property type="entry name" value="pre_pil_HX9DG"/>
    <property type="match status" value="1"/>
</dbReference>
<dbReference type="InterPro" id="IPR027558">
    <property type="entry name" value="Pre_pil_HX9DG_C"/>
</dbReference>
<organism evidence="2 3">
    <name type="scientific">Paludisphaera mucosa</name>
    <dbReference type="NCBI Taxonomy" id="3030827"/>
    <lineage>
        <taxon>Bacteria</taxon>
        <taxon>Pseudomonadati</taxon>
        <taxon>Planctomycetota</taxon>
        <taxon>Planctomycetia</taxon>
        <taxon>Isosphaerales</taxon>
        <taxon>Isosphaeraceae</taxon>
        <taxon>Paludisphaera</taxon>
    </lineage>
</organism>
<evidence type="ECO:0000313" key="2">
    <source>
        <dbReference type="EMBL" id="MDG3006946.1"/>
    </source>
</evidence>
<dbReference type="PROSITE" id="PS00409">
    <property type="entry name" value="PROKAR_NTER_METHYL"/>
    <property type="match status" value="1"/>
</dbReference>
<dbReference type="Pfam" id="PF07596">
    <property type="entry name" value="SBP_bac_10"/>
    <property type="match status" value="1"/>
</dbReference>
<dbReference type="Pfam" id="PF07963">
    <property type="entry name" value="N_methyl"/>
    <property type="match status" value="1"/>
</dbReference>
<gene>
    <name evidence="2" type="ORF">PZE19_24505</name>
</gene>
<dbReference type="InterPro" id="IPR012902">
    <property type="entry name" value="N_methyl_site"/>
</dbReference>
<evidence type="ECO:0000259" key="1">
    <source>
        <dbReference type="Pfam" id="PF07596"/>
    </source>
</evidence>
<dbReference type="NCBIfam" id="TIGR02532">
    <property type="entry name" value="IV_pilin_GFxxxE"/>
    <property type="match status" value="1"/>
</dbReference>
<proteinExistence type="predicted"/>